<comment type="caution">
    <text evidence="1">The sequence shown here is derived from an EMBL/GenBank/DDBJ whole genome shotgun (WGS) entry which is preliminary data.</text>
</comment>
<organism evidence="1 2">
    <name type="scientific">Ilyodon furcidens</name>
    <name type="common">goldbreast splitfin</name>
    <dbReference type="NCBI Taxonomy" id="33524"/>
    <lineage>
        <taxon>Eukaryota</taxon>
        <taxon>Metazoa</taxon>
        <taxon>Chordata</taxon>
        <taxon>Craniata</taxon>
        <taxon>Vertebrata</taxon>
        <taxon>Euteleostomi</taxon>
        <taxon>Actinopterygii</taxon>
        <taxon>Neopterygii</taxon>
        <taxon>Teleostei</taxon>
        <taxon>Neoteleostei</taxon>
        <taxon>Acanthomorphata</taxon>
        <taxon>Ovalentaria</taxon>
        <taxon>Atherinomorphae</taxon>
        <taxon>Cyprinodontiformes</taxon>
        <taxon>Goodeidae</taxon>
        <taxon>Ilyodon</taxon>
    </lineage>
</organism>
<name>A0ABV0U2Q0_9TELE</name>
<dbReference type="Proteomes" id="UP001482620">
    <property type="component" value="Unassembled WGS sequence"/>
</dbReference>
<reference evidence="1 2" key="1">
    <citation type="submission" date="2021-06" db="EMBL/GenBank/DDBJ databases">
        <authorList>
            <person name="Palmer J.M."/>
        </authorList>
    </citation>
    <scope>NUCLEOTIDE SEQUENCE [LARGE SCALE GENOMIC DNA]</scope>
    <source>
        <strain evidence="2">if_2019</strain>
        <tissue evidence="1">Muscle</tissue>
    </source>
</reference>
<evidence type="ECO:0000313" key="1">
    <source>
        <dbReference type="EMBL" id="MEQ2238491.1"/>
    </source>
</evidence>
<evidence type="ECO:0000313" key="2">
    <source>
        <dbReference type="Proteomes" id="UP001482620"/>
    </source>
</evidence>
<gene>
    <name evidence="1" type="ORF">ILYODFUR_033699</name>
</gene>
<accession>A0ABV0U2Q0</accession>
<keyword evidence="2" id="KW-1185">Reference proteome</keyword>
<sequence length="75" mass="8685">MDVTVLQHTGLMEVEDRYSRRRENSRVVKDQATIKSFCFLCQRPEPALVFHSVHDAMKETGPQNHRSSIILNSGW</sequence>
<dbReference type="EMBL" id="JAHRIQ010052158">
    <property type="protein sequence ID" value="MEQ2238491.1"/>
    <property type="molecule type" value="Genomic_DNA"/>
</dbReference>
<protein>
    <submittedName>
        <fullName evidence="1">Uncharacterized protein</fullName>
    </submittedName>
</protein>
<proteinExistence type="predicted"/>